<accession>A0ABQ5QBE6</accession>
<dbReference type="Gene3D" id="3.40.309.10">
    <property type="entry name" value="Aldehyde Dehydrogenase, Chain A, domain 2"/>
    <property type="match status" value="1"/>
</dbReference>
<keyword evidence="4" id="KW-1185">Reference proteome</keyword>
<dbReference type="InterPro" id="IPR016163">
    <property type="entry name" value="Ald_DH_C"/>
</dbReference>
<protein>
    <submittedName>
        <fullName evidence="3">2,5-dioxovalerate dehydrogenase</fullName>
    </submittedName>
</protein>
<dbReference type="InterPro" id="IPR050740">
    <property type="entry name" value="Aldehyde_DH_Superfamily"/>
</dbReference>
<dbReference type="SUPFAM" id="SSF53720">
    <property type="entry name" value="ALDH-like"/>
    <property type="match status" value="1"/>
</dbReference>
<evidence type="ECO:0000313" key="3">
    <source>
        <dbReference type="EMBL" id="GLH71713.1"/>
    </source>
</evidence>
<dbReference type="PANTHER" id="PTHR43353:SF3">
    <property type="entry name" value="ALDEHYDE DEHYDROGENASE-RELATED"/>
    <property type="match status" value="1"/>
</dbReference>
<feature type="domain" description="Aldehyde dehydrogenase" evidence="2">
    <location>
        <begin position="18"/>
        <end position="458"/>
    </location>
</feature>
<dbReference type="Proteomes" id="UP001165069">
    <property type="component" value="Unassembled WGS sequence"/>
</dbReference>
<dbReference type="PANTHER" id="PTHR43353">
    <property type="entry name" value="SUCCINATE-SEMIALDEHYDE DEHYDROGENASE, MITOCHONDRIAL"/>
    <property type="match status" value="1"/>
</dbReference>
<keyword evidence="1" id="KW-0560">Oxidoreductase</keyword>
<dbReference type="EMBL" id="BSDE01000001">
    <property type="protein sequence ID" value="GLH71713.1"/>
    <property type="molecule type" value="Genomic_DNA"/>
</dbReference>
<evidence type="ECO:0000313" key="4">
    <source>
        <dbReference type="Proteomes" id="UP001165069"/>
    </source>
</evidence>
<evidence type="ECO:0000259" key="2">
    <source>
        <dbReference type="Pfam" id="PF00171"/>
    </source>
</evidence>
<comment type="caution">
    <text evidence="3">The sequence shown here is derived from an EMBL/GenBank/DDBJ whole genome shotgun (WGS) entry which is preliminary data.</text>
</comment>
<dbReference type="InterPro" id="IPR015590">
    <property type="entry name" value="Aldehyde_DH_dom"/>
</dbReference>
<proteinExistence type="predicted"/>
<evidence type="ECO:0000256" key="1">
    <source>
        <dbReference type="ARBA" id="ARBA00023002"/>
    </source>
</evidence>
<reference evidence="3 4" key="1">
    <citation type="journal article" date="2023" name="Antonie Van Leeuwenhoek">
        <title>Mesoterricola silvestris gen. nov., sp. nov., Mesoterricola sediminis sp. nov., Geothrix oryzae sp. nov., Geothrix edaphica sp. nov., Geothrix rubra sp. nov., and Geothrix limicola sp. nov., six novel members of Acidobacteriota isolated from soils.</title>
        <authorList>
            <person name="Itoh H."/>
            <person name="Sugisawa Y."/>
            <person name="Mise K."/>
            <person name="Xu Z."/>
            <person name="Kuniyasu M."/>
            <person name="Ushijima N."/>
            <person name="Kawano K."/>
            <person name="Kobayashi E."/>
            <person name="Shiratori Y."/>
            <person name="Masuda Y."/>
            <person name="Senoo K."/>
        </authorList>
    </citation>
    <scope>NUCLEOTIDE SEQUENCE [LARGE SCALE GENOMIC DNA]</scope>
    <source>
        <strain evidence="3 4">Red804</strain>
    </source>
</reference>
<gene>
    <name evidence="3" type="ORF">GETHLI_02150</name>
</gene>
<name>A0ABQ5QBE6_9BACT</name>
<dbReference type="CDD" id="cd07129">
    <property type="entry name" value="ALDH_KGSADH"/>
    <property type="match status" value="1"/>
</dbReference>
<dbReference type="InterPro" id="IPR044151">
    <property type="entry name" value="ALDH_KGSADH"/>
</dbReference>
<dbReference type="InterPro" id="IPR016162">
    <property type="entry name" value="Ald_DH_N"/>
</dbReference>
<dbReference type="RefSeq" id="WP_285569154.1">
    <property type="nucleotide sequence ID" value="NZ_BSDE01000001.1"/>
</dbReference>
<dbReference type="InterPro" id="IPR016161">
    <property type="entry name" value="Ald_DH/histidinol_DH"/>
</dbReference>
<sequence>MLQGLSLLGSEPGQRGSATFQAVNPATGEALEPLFHSATEAEVDRAVALAQAAAPTFGALPGSKRAALLRAIAEGLEAAAPDLVPLAMTESGLPEARVRGELGRTCFQLRLFADVAEEGSWVEARLDKGDPARAPLPKPDLRSALQPLGPVAVFGASNFPLAFGALGGDTASALAAGCPVVAKAHPLNPGTSELVARVTLRAIAALGLPSGTFSLLFDGGHAVAARLVRHPAIRAVGFTGSYRGGKALLDHAASRPEPIPVYAEMGSANPLTVLPAALSGRGEAIAKAIGASVLNGVGQFCTCPGLVVAVKGPGFDAFRNGLAETLSGGTSGPMLGEGIARAYREGRAEREAAGATLAFAPQGTSSRFGAPALLETSARTFLATPSMAEEVFGPLTLLVACEDEEERRAVLASLSGQLTATLWTGDGDEALAADLLPLLSAKAGRVLFNGVPTGVEVGHAMVHGGPWPATSAPQTTSVGTRAISRWARPVCYQDTPEGLLPPPLRQDNPLGLWRLRDGVMGKH</sequence>
<organism evidence="3 4">
    <name type="scientific">Geothrix limicola</name>
    <dbReference type="NCBI Taxonomy" id="2927978"/>
    <lineage>
        <taxon>Bacteria</taxon>
        <taxon>Pseudomonadati</taxon>
        <taxon>Acidobacteriota</taxon>
        <taxon>Holophagae</taxon>
        <taxon>Holophagales</taxon>
        <taxon>Holophagaceae</taxon>
        <taxon>Geothrix</taxon>
    </lineage>
</organism>
<dbReference type="Pfam" id="PF00171">
    <property type="entry name" value="Aldedh"/>
    <property type="match status" value="1"/>
</dbReference>
<dbReference type="Gene3D" id="3.40.605.10">
    <property type="entry name" value="Aldehyde Dehydrogenase, Chain A, domain 1"/>
    <property type="match status" value="1"/>
</dbReference>